<dbReference type="InterPro" id="IPR014362">
    <property type="entry name" value="Glu_DH"/>
</dbReference>
<keyword evidence="3 4" id="KW-0560">Oxidoreductase</keyword>
<evidence type="ECO:0000256" key="2">
    <source>
        <dbReference type="ARBA" id="ARBA00012896"/>
    </source>
</evidence>
<comment type="similarity">
    <text evidence="1 4 5">Belongs to the Glu/Leu/Phe/Val dehydrogenases family.</text>
</comment>
<dbReference type="InterPro" id="IPR006096">
    <property type="entry name" value="Glu/Leu/Phe/Val/Trp_DH_C"/>
</dbReference>
<evidence type="ECO:0000313" key="8">
    <source>
        <dbReference type="Proteomes" id="UP001595880"/>
    </source>
</evidence>
<name>A0ABV8VT85_9BACI</name>
<organism evidence="7 8">
    <name type="scientific">Gracilibacillus marinus</name>
    <dbReference type="NCBI Taxonomy" id="630535"/>
    <lineage>
        <taxon>Bacteria</taxon>
        <taxon>Bacillati</taxon>
        <taxon>Bacillota</taxon>
        <taxon>Bacilli</taxon>
        <taxon>Bacillales</taxon>
        <taxon>Bacillaceae</taxon>
        <taxon>Gracilibacillus</taxon>
    </lineage>
</organism>
<dbReference type="PRINTS" id="PR00082">
    <property type="entry name" value="GLFDHDRGNASE"/>
</dbReference>
<dbReference type="SMART" id="SM00839">
    <property type="entry name" value="ELFV_dehydrog"/>
    <property type="match status" value="1"/>
</dbReference>
<dbReference type="InterPro" id="IPR046346">
    <property type="entry name" value="Aminoacid_DH-like_N_sf"/>
</dbReference>
<keyword evidence="8" id="KW-1185">Reference proteome</keyword>
<dbReference type="SUPFAM" id="SSF51735">
    <property type="entry name" value="NAD(P)-binding Rossmann-fold domains"/>
    <property type="match status" value="1"/>
</dbReference>
<dbReference type="SUPFAM" id="SSF53223">
    <property type="entry name" value="Aminoacid dehydrogenase-like, N-terminal domain"/>
    <property type="match status" value="1"/>
</dbReference>
<dbReference type="InterPro" id="IPR006095">
    <property type="entry name" value="Glu/Leu/Phe/Val/Trp_DH"/>
</dbReference>
<evidence type="ECO:0000313" key="7">
    <source>
        <dbReference type="EMBL" id="MFC4387683.1"/>
    </source>
</evidence>
<dbReference type="PANTHER" id="PTHR11606">
    <property type="entry name" value="GLUTAMATE DEHYDROGENASE"/>
    <property type="match status" value="1"/>
</dbReference>
<evidence type="ECO:0000256" key="5">
    <source>
        <dbReference type="RuleBase" id="RU004417"/>
    </source>
</evidence>
<protein>
    <recommendedName>
        <fullName evidence="2 4">Glutamate dehydrogenase</fullName>
    </recommendedName>
</protein>
<dbReference type="PANTHER" id="PTHR11606:SF13">
    <property type="entry name" value="GLUTAMATE DEHYDROGENASE 1, MITOCHONDRIAL"/>
    <property type="match status" value="1"/>
</dbReference>
<dbReference type="GO" id="GO:0016491">
    <property type="term" value="F:oxidoreductase activity"/>
    <property type="evidence" value="ECO:0007669"/>
    <property type="project" value="UniProtKB-KW"/>
</dbReference>
<evidence type="ECO:0000256" key="3">
    <source>
        <dbReference type="ARBA" id="ARBA00023002"/>
    </source>
</evidence>
<dbReference type="Gene3D" id="3.40.50.720">
    <property type="entry name" value="NAD(P)-binding Rossmann-like Domain"/>
    <property type="match status" value="1"/>
</dbReference>
<dbReference type="Gene3D" id="1.10.8.1210">
    <property type="match status" value="2"/>
</dbReference>
<feature type="domain" description="Glutamate/phenylalanine/leucine/valine/L-tryptophan dehydrogenase C-terminal" evidence="6">
    <location>
        <begin position="185"/>
        <end position="409"/>
    </location>
</feature>
<comment type="caution">
    <text evidence="7">The sequence shown here is derived from an EMBL/GenBank/DDBJ whole genome shotgun (WGS) entry which is preliminary data.</text>
</comment>
<dbReference type="Gene3D" id="3.40.50.10860">
    <property type="entry name" value="Leucine Dehydrogenase, chain A, domain 1"/>
    <property type="match status" value="1"/>
</dbReference>
<dbReference type="Pfam" id="PF02812">
    <property type="entry name" value="ELFV_dehydrog_N"/>
    <property type="match status" value="1"/>
</dbReference>
<dbReference type="Proteomes" id="UP001595880">
    <property type="component" value="Unassembled WGS sequence"/>
</dbReference>
<sequence>MNSNFEHLQMMMKDVLTQLGYPKDMYELLKEPLKVLKVRIPVKMDDDTVQIFTAYRSQHHDVFGITQGNVHFRPDLTEEEIAALSILRSVKASNLQLPIGGSSGGIICDPRKLSYRELERLSRGYIRAIHHNIGPHIDIPSSDASLDAQIIAWMMDEYSRLHCEVDPNFISGKPYILGGLKYKESAIEQGIFHTLCAMIDEYHLNVKETKVIIHGSGAIASYIANKLYQIGVKVIGISDPQKAIYDEEGINIPDLFKHKDNFGIFNYDKDKSISLEEFWFIPNDFVVLTTKNEQVDIDLAQKLHTRFILETVNHTLTKDAIQLLHEKDVIMIPEVLTTNGGIVYAYLEWLEYKQGKRFSEKEIETLFNEIIQNALQLAKRTSVKFKVNMYTSSYMIGLKNQAEAIRYRGWI</sequence>
<dbReference type="EMBL" id="JBHSDV010000001">
    <property type="protein sequence ID" value="MFC4387683.1"/>
    <property type="molecule type" value="Genomic_DNA"/>
</dbReference>
<dbReference type="InterPro" id="IPR006097">
    <property type="entry name" value="Glu/Leu/Phe/Val/Trp_DH_dimer"/>
</dbReference>
<evidence type="ECO:0000256" key="1">
    <source>
        <dbReference type="ARBA" id="ARBA00006382"/>
    </source>
</evidence>
<evidence type="ECO:0000256" key="4">
    <source>
        <dbReference type="PIRNR" id="PIRNR000185"/>
    </source>
</evidence>
<gene>
    <name evidence="7" type="ORF">ACFOZ1_07630</name>
</gene>
<dbReference type="InterPro" id="IPR036291">
    <property type="entry name" value="NAD(P)-bd_dom_sf"/>
</dbReference>
<dbReference type="PIRSF" id="PIRSF000185">
    <property type="entry name" value="Glu_DH"/>
    <property type="match status" value="1"/>
</dbReference>
<reference evidence="8" key="1">
    <citation type="journal article" date="2019" name="Int. J. Syst. Evol. Microbiol.">
        <title>The Global Catalogue of Microorganisms (GCM) 10K type strain sequencing project: providing services to taxonomists for standard genome sequencing and annotation.</title>
        <authorList>
            <consortium name="The Broad Institute Genomics Platform"/>
            <consortium name="The Broad Institute Genome Sequencing Center for Infectious Disease"/>
            <person name="Wu L."/>
            <person name="Ma J."/>
        </authorList>
    </citation>
    <scope>NUCLEOTIDE SEQUENCE [LARGE SCALE GENOMIC DNA]</scope>
    <source>
        <strain evidence="8">KACC 14058</strain>
    </source>
</reference>
<proteinExistence type="inferred from homology"/>
<accession>A0ABV8VT85</accession>
<dbReference type="RefSeq" id="WP_390197880.1">
    <property type="nucleotide sequence ID" value="NZ_JBHSDV010000001.1"/>
</dbReference>
<evidence type="ECO:0000259" key="6">
    <source>
        <dbReference type="SMART" id="SM00839"/>
    </source>
</evidence>
<dbReference type="Pfam" id="PF00208">
    <property type="entry name" value="ELFV_dehydrog"/>
    <property type="match status" value="1"/>
</dbReference>